<evidence type="ECO:0000256" key="5">
    <source>
        <dbReference type="ARBA" id="ARBA00023242"/>
    </source>
</evidence>
<organism evidence="9 10">
    <name type="scientific">Pocillopora damicornis</name>
    <name type="common">Cauliflower coral</name>
    <name type="synonym">Millepora damicornis</name>
    <dbReference type="NCBI Taxonomy" id="46731"/>
    <lineage>
        <taxon>Eukaryota</taxon>
        <taxon>Metazoa</taxon>
        <taxon>Cnidaria</taxon>
        <taxon>Anthozoa</taxon>
        <taxon>Hexacorallia</taxon>
        <taxon>Scleractinia</taxon>
        <taxon>Astrocoeniina</taxon>
        <taxon>Pocilloporidae</taxon>
        <taxon>Pocillopora</taxon>
    </lineage>
</organism>
<dbReference type="AlphaFoldDB" id="A0A3M6TVG4"/>
<dbReference type="SMART" id="SM00526">
    <property type="entry name" value="H15"/>
    <property type="match status" value="1"/>
</dbReference>
<dbReference type="PROSITE" id="PS51504">
    <property type="entry name" value="H15"/>
    <property type="match status" value="1"/>
</dbReference>
<dbReference type="InterPro" id="IPR005818">
    <property type="entry name" value="Histone_H1/H5_H15"/>
</dbReference>
<dbReference type="Pfam" id="PF00538">
    <property type="entry name" value="Linker_histone"/>
    <property type="match status" value="1"/>
</dbReference>
<evidence type="ECO:0000313" key="10">
    <source>
        <dbReference type="Proteomes" id="UP000275408"/>
    </source>
</evidence>
<dbReference type="OrthoDB" id="5989920at2759"/>
<evidence type="ECO:0000256" key="1">
    <source>
        <dbReference type="ARBA" id="ARBA00004123"/>
    </source>
</evidence>
<dbReference type="GO" id="GO:0006334">
    <property type="term" value="P:nucleosome assembly"/>
    <property type="evidence" value="ECO:0007669"/>
    <property type="project" value="InterPro"/>
</dbReference>
<keyword evidence="4 6" id="KW-0238">DNA-binding</keyword>
<dbReference type="GO" id="GO:0030261">
    <property type="term" value="P:chromosome condensation"/>
    <property type="evidence" value="ECO:0007669"/>
    <property type="project" value="TreeGrafter"/>
</dbReference>
<dbReference type="GO" id="GO:0031492">
    <property type="term" value="F:nucleosomal DNA binding"/>
    <property type="evidence" value="ECO:0007669"/>
    <property type="project" value="TreeGrafter"/>
</dbReference>
<dbReference type="STRING" id="46731.A0A3M6TVG4"/>
<dbReference type="GO" id="GO:0030527">
    <property type="term" value="F:structural constituent of chromatin"/>
    <property type="evidence" value="ECO:0007669"/>
    <property type="project" value="InterPro"/>
</dbReference>
<comment type="subcellular location">
    <subcellularLocation>
        <location evidence="2">Chromosome</location>
    </subcellularLocation>
    <subcellularLocation>
        <location evidence="1 6">Nucleus</location>
    </subcellularLocation>
</comment>
<evidence type="ECO:0000256" key="3">
    <source>
        <dbReference type="ARBA" id="ARBA00022454"/>
    </source>
</evidence>
<accession>A0A3M6TVG4</accession>
<feature type="domain" description="H15" evidence="8">
    <location>
        <begin position="19"/>
        <end position="92"/>
    </location>
</feature>
<comment type="similarity">
    <text evidence="6">Belongs to the histone H1/H5 family.</text>
</comment>
<evidence type="ECO:0000313" key="9">
    <source>
        <dbReference type="EMBL" id="RMX45397.1"/>
    </source>
</evidence>
<dbReference type="PANTHER" id="PTHR11467">
    <property type="entry name" value="HISTONE H1"/>
    <property type="match status" value="1"/>
</dbReference>
<dbReference type="InterPro" id="IPR005819">
    <property type="entry name" value="H1/H5"/>
</dbReference>
<evidence type="ECO:0000256" key="6">
    <source>
        <dbReference type="RuleBase" id="RU003894"/>
    </source>
</evidence>
<dbReference type="PANTHER" id="PTHR11467:SF36">
    <property type="entry name" value="HISTONE 24-RELATED"/>
    <property type="match status" value="1"/>
</dbReference>
<keyword evidence="10" id="KW-1185">Reference proteome</keyword>
<name>A0A3M6TVG4_POCDA</name>
<dbReference type="PRINTS" id="PR00624">
    <property type="entry name" value="HISTONEH5"/>
</dbReference>
<dbReference type="Gene3D" id="1.10.10.10">
    <property type="entry name" value="Winged helix-like DNA-binding domain superfamily/Winged helix DNA-binding domain"/>
    <property type="match status" value="1"/>
</dbReference>
<feature type="compositionally biased region" description="Basic residues" evidence="7">
    <location>
        <begin position="1"/>
        <end position="14"/>
    </location>
</feature>
<dbReference type="InterPro" id="IPR036388">
    <property type="entry name" value="WH-like_DNA-bd_sf"/>
</dbReference>
<feature type="region of interest" description="Disordered" evidence="7">
    <location>
        <begin position="1"/>
        <end position="23"/>
    </location>
</feature>
<dbReference type="EMBL" id="RCHS01002836">
    <property type="protein sequence ID" value="RMX45397.1"/>
    <property type="molecule type" value="Genomic_DNA"/>
</dbReference>
<evidence type="ECO:0000256" key="2">
    <source>
        <dbReference type="ARBA" id="ARBA00004286"/>
    </source>
</evidence>
<evidence type="ECO:0000256" key="7">
    <source>
        <dbReference type="SAM" id="MobiDB-lite"/>
    </source>
</evidence>
<keyword evidence="5 6" id="KW-0539">Nucleus</keyword>
<dbReference type="Proteomes" id="UP000275408">
    <property type="component" value="Unassembled WGS sequence"/>
</dbReference>
<dbReference type="GO" id="GO:0000786">
    <property type="term" value="C:nucleosome"/>
    <property type="evidence" value="ECO:0007669"/>
    <property type="project" value="InterPro"/>
</dbReference>
<dbReference type="CDD" id="cd00073">
    <property type="entry name" value="H15"/>
    <property type="match status" value="1"/>
</dbReference>
<feature type="region of interest" description="Disordered" evidence="7">
    <location>
        <begin position="74"/>
        <end position="187"/>
    </location>
</feature>
<protein>
    <recommendedName>
        <fullName evidence="8">H15 domain-containing protein</fullName>
    </recommendedName>
</protein>
<dbReference type="SUPFAM" id="SSF46785">
    <property type="entry name" value="Winged helix' DNA-binding domain"/>
    <property type="match status" value="1"/>
</dbReference>
<comment type="caution">
    <text evidence="9">The sequence shown here is derived from an EMBL/GenBank/DDBJ whole genome shotgun (WGS) entry which is preliminary data.</text>
</comment>
<feature type="compositionally biased region" description="Basic residues" evidence="7">
    <location>
        <begin position="97"/>
        <end position="187"/>
    </location>
</feature>
<reference evidence="9 10" key="1">
    <citation type="journal article" date="2018" name="Sci. Rep.">
        <title>Comparative analysis of the Pocillopora damicornis genome highlights role of immune system in coral evolution.</title>
        <authorList>
            <person name="Cunning R."/>
            <person name="Bay R.A."/>
            <person name="Gillette P."/>
            <person name="Baker A.C."/>
            <person name="Traylor-Knowles N."/>
        </authorList>
    </citation>
    <scope>NUCLEOTIDE SEQUENCE [LARGE SCALE GENOMIC DNA]</scope>
    <source>
        <strain evidence="9">RSMAS</strain>
        <tissue evidence="9">Whole animal</tissue>
    </source>
</reference>
<sequence length="187" mass="20031">MKKAKNPRAKRPARRPAAAHPPYIDMVVTAITAMKERGGSSRQAIEKYIKANNKITGDPSSHLKVALKRGVQTGKLIHTKGTGASGSFKVGKAPAAPKKKPAKRVVAKKSKKKAGTPKKRTTKKTSAKKATKKKKTPAKKGKSPAKKKTAAKKSAAKTAAKKKTKSPKKRVTPKKKTAKKTKAKAKK</sequence>
<keyword evidence="3 6" id="KW-0158">Chromosome</keyword>
<evidence type="ECO:0000259" key="8">
    <source>
        <dbReference type="PROSITE" id="PS51504"/>
    </source>
</evidence>
<evidence type="ECO:0000256" key="4">
    <source>
        <dbReference type="ARBA" id="ARBA00023125"/>
    </source>
</evidence>
<dbReference type="InterPro" id="IPR036390">
    <property type="entry name" value="WH_DNA-bd_sf"/>
</dbReference>
<gene>
    <name evidence="9" type="ORF">pdam_00000775</name>
</gene>
<dbReference type="FunFam" id="1.10.10.10:FF:000140">
    <property type="entry name" value="Histone H1.0"/>
    <property type="match status" value="1"/>
</dbReference>
<dbReference type="GO" id="GO:0005634">
    <property type="term" value="C:nucleus"/>
    <property type="evidence" value="ECO:0007669"/>
    <property type="project" value="UniProtKB-SubCell"/>
</dbReference>
<proteinExistence type="inferred from homology"/>
<dbReference type="GO" id="GO:0003690">
    <property type="term" value="F:double-stranded DNA binding"/>
    <property type="evidence" value="ECO:0007669"/>
    <property type="project" value="TreeGrafter"/>
</dbReference>
<dbReference type="GO" id="GO:0045910">
    <property type="term" value="P:negative regulation of DNA recombination"/>
    <property type="evidence" value="ECO:0007669"/>
    <property type="project" value="TreeGrafter"/>
</dbReference>